<evidence type="ECO:0000256" key="1">
    <source>
        <dbReference type="ARBA" id="ARBA00004651"/>
    </source>
</evidence>
<dbReference type="SUPFAM" id="SSF81321">
    <property type="entry name" value="Family A G protein-coupled receptor-like"/>
    <property type="match status" value="1"/>
</dbReference>
<dbReference type="InterPro" id="IPR000276">
    <property type="entry name" value="GPCR_Rhodpsn"/>
</dbReference>
<dbReference type="EMBL" id="JAGXEW010000023">
    <property type="protein sequence ID" value="KAK1158758.1"/>
    <property type="molecule type" value="Genomic_DNA"/>
</dbReference>
<keyword evidence="14" id="KW-1185">Reference proteome</keyword>
<dbReference type="GO" id="GO:0005886">
    <property type="term" value="C:plasma membrane"/>
    <property type="evidence" value="ECO:0007669"/>
    <property type="project" value="UniProtKB-SubCell"/>
</dbReference>
<keyword evidence="7" id="KW-1015">Disulfide bond</keyword>
<keyword evidence="9" id="KW-0325">Glycoprotein</keyword>
<evidence type="ECO:0000256" key="4">
    <source>
        <dbReference type="ARBA" id="ARBA00022989"/>
    </source>
</evidence>
<reference evidence="13" key="1">
    <citation type="submission" date="2022-02" db="EMBL/GenBank/DDBJ databases">
        <title>Atlantic sturgeon de novo genome assembly.</title>
        <authorList>
            <person name="Stock M."/>
            <person name="Klopp C."/>
            <person name="Guiguen Y."/>
            <person name="Cabau C."/>
            <person name="Parinello H."/>
            <person name="Santidrian Yebra-Pimentel E."/>
            <person name="Kuhl H."/>
            <person name="Dirks R.P."/>
            <person name="Guessner J."/>
            <person name="Wuertz S."/>
            <person name="Du K."/>
            <person name="Schartl M."/>
        </authorList>
    </citation>
    <scope>NUCLEOTIDE SEQUENCE</scope>
    <source>
        <strain evidence="13">STURGEONOMICS-FGT-2020</strain>
        <tissue evidence="13">Whole blood</tissue>
    </source>
</reference>
<dbReference type="PANTHER" id="PTHR11866:SF14">
    <property type="entry name" value="PROSTAGLANDIN D2 RECEPTOR"/>
    <property type="match status" value="1"/>
</dbReference>
<evidence type="ECO:0000256" key="2">
    <source>
        <dbReference type="ARBA" id="ARBA00022475"/>
    </source>
</evidence>
<dbReference type="PANTHER" id="PTHR11866">
    <property type="entry name" value="G-PROTEIN COUPLED RECEPTOR FAMILY 1 MEMBER"/>
    <property type="match status" value="1"/>
</dbReference>
<dbReference type="InterPro" id="IPR008365">
    <property type="entry name" value="Prostanoid_rcpt"/>
</dbReference>
<evidence type="ECO:0000313" key="13">
    <source>
        <dbReference type="EMBL" id="KAK1158758.1"/>
    </source>
</evidence>
<proteinExistence type="predicted"/>
<feature type="transmembrane region" description="Helical" evidence="11">
    <location>
        <begin position="22"/>
        <end position="43"/>
    </location>
</feature>
<dbReference type="GO" id="GO:0004956">
    <property type="term" value="F:prostaglandin D receptor activity"/>
    <property type="evidence" value="ECO:0007669"/>
    <property type="project" value="TreeGrafter"/>
</dbReference>
<comment type="subcellular location">
    <subcellularLocation>
        <location evidence="1">Cell membrane</location>
        <topology evidence="1">Multi-pass membrane protein</topology>
    </subcellularLocation>
</comment>
<dbReference type="AlphaFoldDB" id="A0AAD8D0G2"/>
<protein>
    <submittedName>
        <fullName evidence="13">Prostaglandin D2 receptor-like</fullName>
    </submittedName>
</protein>
<dbReference type="InterPro" id="IPR017452">
    <property type="entry name" value="GPCR_Rhodpsn_7TM"/>
</dbReference>
<evidence type="ECO:0000256" key="3">
    <source>
        <dbReference type="ARBA" id="ARBA00022692"/>
    </source>
</evidence>
<evidence type="ECO:0000256" key="11">
    <source>
        <dbReference type="SAM" id="Phobius"/>
    </source>
</evidence>
<evidence type="ECO:0000256" key="5">
    <source>
        <dbReference type="ARBA" id="ARBA00023040"/>
    </source>
</evidence>
<keyword evidence="6 11" id="KW-0472">Membrane</keyword>
<feature type="transmembrane region" description="Helical" evidence="11">
    <location>
        <begin position="55"/>
        <end position="76"/>
    </location>
</feature>
<evidence type="ECO:0000256" key="7">
    <source>
        <dbReference type="ARBA" id="ARBA00023157"/>
    </source>
</evidence>
<evidence type="ECO:0000256" key="10">
    <source>
        <dbReference type="ARBA" id="ARBA00023224"/>
    </source>
</evidence>
<keyword evidence="4 11" id="KW-1133">Transmembrane helix</keyword>
<dbReference type="PRINTS" id="PR01788">
    <property type="entry name" value="PROSTANOIDR"/>
</dbReference>
<organism evidence="13 14">
    <name type="scientific">Acipenser oxyrinchus oxyrinchus</name>
    <dbReference type="NCBI Taxonomy" id="40147"/>
    <lineage>
        <taxon>Eukaryota</taxon>
        <taxon>Metazoa</taxon>
        <taxon>Chordata</taxon>
        <taxon>Craniata</taxon>
        <taxon>Vertebrata</taxon>
        <taxon>Euteleostomi</taxon>
        <taxon>Actinopterygii</taxon>
        <taxon>Chondrostei</taxon>
        <taxon>Acipenseriformes</taxon>
        <taxon>Acipenseridae</taxon>
        <taxon>Acipenser</taxon>
    </lineage>
</organism>
<feature type="domain" description="G-protein coupled receptors family 1 profile" evidence="12">
    <location>
        <begin position="35"/>
        <end position="305"/>
    </location>
</feature>
<dbReference type="Pfam" id="PF00001">
    <property type="entry name" value="7tm_1"/>
    <property type="match status" value="1"/>
</dbReference>
<keyword evidence="5" id="KW-0297">G-protein coupled receptor</keyword>
<feature type="transmembrane region" description="Helical" evidence="11">
    <location>
        <begin position="96"/>
        <end position="117"/>
    </location>
</feature>
<evidence type="ECO:0000313" key="14">
    <source>
        <dbReference type="Proteomes" id="UP001230051"/>
    </source>
</evidence>
<keyword evidence="8 13" id="KW-0675">Receptor</keyword>
<evidence type="ECO:0000256" key="6">
    <source>
        <dbReference type="ARBA" id="ARBA00023136"/>
    </source>
</evidence>
<evidence type="ECO:0000256" key="9">
    <source>
        <dbReference type="ARBA" id="ARBA00023180"/>
    </source>
</evidence>
<feature type="transmembrane region" description="Helical" evidence="11">
    <location>
        <begin position="251"/>
        <end position="270"/>
    </location>
</feature>
<dbReference type="FunFam" id="1.20.1070.10:FF:000175">
    <property type="entry name" value="Prostaglandin D2 receptor"/>
    <property type="match status" value="1"/>
</dbReference>
<dbReference type="Gene3D" id="1.20.1070.10">
    <property type="entry name" value="Rhodopsin 7-helix transmembrane proteins"/>
    <property type="match status" value="1"/>
</dbReference>
<feature type="transmembrane region" description="Helical" evidence="11">
    <location>
        <begin position="290"/>
        <end position="312"/>
    </location>
</feature>
<keyword evidence="10" id="KW-0807">Transducer</keyword>
<dbReference type="PROSITE" id="PS50262">
    <property type="entry name" value="G_PROTEIN_RECEP_F1_2"/>
    <property type="match status" value="1"/>
</dbReference>
<keyword evidence="3 11" id="KW-0812">Transmembrane</keyword>
<gene>
    <name evidence="13" type="primary">Ptgdr</name>
    <name evidence="13" type="ORF">AOXY_G22500</name>
</gene>
<dbReference type="GO" id="GO:0007204">
    <property type="term" value="P:positive regulation of cytosolic calcium ion concentration"/>
    <property type="evidence" value="ECO:0007669"/>
    <property type="project" value="TreeGrafter"/>
</dbReference>
<comment type="caution">
    <text evidence="13">The sequence shown here is derived from an EMBL/GenBank/DDBJ whole genome shotgun (WGS) entry which is preliminary data.</text>
</comment>
<name>A0AAD8D0G2_ACIOX</name>
<evidence type="ECO:0000259" key="12">
    <source>
        <dbReference type="PROSITE" id="PS50262"/>
    </source>
</evidence>
<feature type="transmembrane region" description="Helical" evidence="11">
    <location>
        <begin position="138"/>
        <end position="159"/>
    </location>
</feature>
<sequence length="349" mass="39278">MSVSNDSEGSPNRTTIDENNSVVPSAVLFALGVIGNAIALCILYRHKHNSNRVSVFYVLVTGLVWTDLLGKLVVSPMVLACYSTRQRMAHGMQCNAFGALMVFFGLCSMFILLAMAVECWLSIGQPYFYQRHVNRRKALLMFPLIYLFSLLFCALPLILGDEFGKYKTYSPHTWCYIAMKRPHHLYSVLFGSLTGLLILLIVAFNLSVMISLLKMYKLSRKQKIRCASFKGAENQRARALHNGHAEEIDHLVLLALITVIFVICSVPVTVRTYIGASQVSDNDEAKDLLALRFLSVNSIVDPWVFIIFRTSLFRTMAHKMYDKLCHTTARHSMQQGTPDKPAQQQDLAA</sequence>
<keyword evidence="2" id="KW-1003">Cell membrane</keyword>
<feature type="transmembrane region" description="Helical" evidence="11">
    <location>
        <begin position="188"/>
        <end position="213"/>
    </location>
</feature>
<accession>A0AAD8D0G2</accession>
<dbReference type="Proteomes" id="UP001230051">
    <property type="component" value="Unassembled WGS sequence"/>
</dbReference>
<evidence type="ECO:0000256" key="8">
    <source>
        <dbReference type="ARBA" id="ARBA00023170"/>
    </source>
</evidence>
<dbReference type="GO" id="GO:0006954">
    <property type="term" value="P:inflammatory response"/>
    <property type="evidence" value="ECO:0007669"/>
    <property type="project" value="TreeGrafter"/>
</dbReference>